<dbReference type="PANTHER" id="PTHR10974:SF39">
    <property type="entry name" value="E2F TRANSCRIPTION FACTOR CC-MB DOMAIN-CONTAINING PROTEIN"/>
    <property type="match status" value="1"/>
</dbReference>
<dbReference type="EnsemblMetazoa" id="XM_021045468.2">
    <property type="protein sequence ID" value="XP_020901127.1"/>
    <property type="gene ID" value="LOC110239729"/>
</dbReference>
<dbReference type="Gene3D" id="3.40.720.10">
    <property type="entry name" value="Alkaline Phosphatase, subunit A"/>
    <property type="match status" value="1"/>
</dbReference>
<dbReference type="OrthoDB" id="413313at2759"/>
<keyword evidence="2" id="KW-1185">Reference proteome</keyword>
<dbReference type="Proteomes" id="UP000887567">
    <property type="component" value="Unplaced"/>
</dbReference>
<proteinExistence type="predicted"/>
<dbReference type="InterPro" id="IPR004245">
    <property type="entry name" value="DUF229"/>
</dbReference>
<name>A0A913X9F9_EXADI</name>
<sequence length="778" mass="89709">MAYSFRMRRAFLVLLISSLALFVFTYYFTNVEIVFLSFRRPGLYPDLYPCHYTNLRPRYFVHERKQYTSCQRRVINTSSCHYANKYFGSPQEPLPVRTCPEPPKKDICTFEKAKALTLVCNPENCGTNEILMGDRDQRYGHIQQWTKISPFTTNKAVKFVKTALTKGETFCFIRCGSLIQALVFPPHLCMKKVKTSSRNISKSSSVNINIILLDSMSRTHFYRMLRQSVHALRNIMQDTRATVLDFELFQSISTHTFENVRAMFSGVVEDRNDNSGASKASSEIGHRVLYKHFKSRGYQTIFQEDLCWYDRWGTVLDNIRMKGSSKPSSERWNIFKKIVSNHQVDNFGLTFFSCEVLKLYNETNHFENPDKVCLNGRFFSSYFLRYLEDLTSAVRMSHDAPPYVSYTHFNTGHTHSGTRIRNMDQALAHFIGTVGRDPWTWTILLADHGHKVTKYALYTEDGQYEATNPLLFMIVPQNVAQEFGKTSMKALEQSQTRLITALDLHHTLMTFHDVNKTGLLEGNGKADRMCRDVPLMPLAKCQCYEKEAKYEDNSPKYLWMAEFAVGQLNNEIQKQFYKGASSGRNSNCKRLIGSSFRNIIQTGSQTTFDLHLNASHVGITQDEVIKVAVETSDIKGARLQSFERITMYNKFKGCADKSVDIKLCVCDRRPGNSTQTLIQRMKTRIFNSNRVKIENLYKNCLFKVTRSYSDITFAIELFNNCSRQTFHVEVKGYTEQVFSSSSLPYTVVLKPMVTRFLYSATTQATDNYMNIKLKVIPK</sequence>
<reference evidence="1" key="1">
    <citation type="submission" date="2022-11" db="UniProtKB">
        <authorList>
            <consortium name="EnsemblMetazoa"/>
        </authorList>
    </citation>
    <scope>IDENTIFICATION</scope>
</reference>
<protein>
    <submittedName>
        <fullName evidence="1">Uncharacterized protein</fullName>
    </submittedName>
</protein>
<accession>A0A913X9F9</accession>
<dbReference type="PANTHER" id="PTHR10974">
    <property type="entry name" value="FI08016P-RELATED"/>
    <property type="match status" value="1"/>
</dbReference>
<dbReference type="AlphaFoldDB" id="A0A913X9F9"/>
<dbReference type="SUPFAM" id="SSF53649">
    <property type="entry name" value="Alkaline phosphatase-like"/>
    <property type="match status" value="1"/>
</dbReference>
<dbReference type="GO" id="GO:0005615">
    <property type="term" value="C:extracellular space"/>
    <property type="evidence" value="ECO:0007669"/>
    <property type="project" value="TreeGrafter"/>
</dbReference>
<dbReference type="InterPro" id="IPR017850">
    <property type="entry name" value="Alkaline_phosphatase_core_sf"/>
</dbReference>
<evidence type="ECO:0000313" key="1">
    <source>
        <dbReference type="EnsemblMetazoa" id="XP_020901127.1"/>
    </source>
</evidence>
<dbReference type="RefSeq" id="XP_020901127.1">
    <property type="nucleotide sequence ID" value="XM_021045468.2"/>
</dbReference>
<dbReference type="KEGG" id="epa:110239729"/>
<organism evidence="1 2">
    <name type="scientific">Exaiptasia diaphana</name>
    <name type="common">Tropical sea anemone</name>
    <name type="synonym">Aiptasia pulchella</name>
    <dbReference type="NCBI Taxonomy" id="2652724"/>
    <lineage>
        <taxon>Eukaryota</taxon>
        <taxon>Metazoa</taxon>
        <taxon>Cnidaria</taxon>
        <taxon>Anthozoa</taxon>
        <taxon>Hexacorallia</taxon>
        <taxon>Actiniaria</taxon>
        <taxon>Aiptasiidae</taxon>
        <taxon>Exaiptasia</taxon>
    </lineage>
</organism>
<dbReference type="OMA" id="RWWYTSR"/>
<dbReference type="Pfam" id="PF02995">
    <property type="entry name" value="DUF229"/>
    <property type="match status" value="2"/>
</dbReference>
<evidence type="ECO:0000313" key="2">
    <source>
        <dbReference type="Proteomes" id="UP000887567"/>
    </source>
</evidence>
<dbReference type="GeneID" id="110239729"/>